<dbReference type="AlphaFoldDB" id="A0A438E3C6"/>
<comment type="caution">
    <text evidence="2">The sequence shown here is derived from an EMBL/GenBank/DDBJ whole genome shotgun (WGS) entry which is preliminary data.</text>
</comment>
<gene>
    <name evidence="3" type="ORF">CK203_016530</name>
    <name evidence="2" type="ORF">CK203_094604</name>
</gene>
<keyword evidence="1" id="KW-0812">Transmembrane</keyword>
<dbReference type="Proteomes" id="UP000288805">
    <property type="component" value="Unassembled WGS sequence"/>
</dbReference>
<sequence>MKNEKPSSPPAYRVLNPPPVWVDSSLPFSQWLLSPSHNFSLYPGSLSTFSLYGTFVLVGLDALCGLKYVIQSTNECFIPGHLSIQLWWIIHPLHPTGILIRNACSMKQKRKRF</sequence>
<evidence type="ECO:0000313" key="3">
    <source>
        <dbReference type="EMBL" id="RVX02706.1"/>
    </source>
</evidence>
<evidence type="ECO:0000313" key="2">
    <source>
        <dbReference type="EMBL" id="RVW42189.1"/>
    </source>
</evidence>
<evidence type="ECO:0000256" key="1">
    <source>
        <dbReference type="SAM" id="Phobius"/>
    </source>
</evidence>
<name>A0A438E3C6_VITVI</name>
<evidence type="ECO:0000313" key="4">
    <source>
        <dbReference type="Proteomes" id="UP000288805"/>
    </source>
</evidence>
<reference evidence="2 4" key="1">
    <citation type="journal article" date="2018" name="PLoS Genet.">
        <title>Population sequencing reveals clonal diversity and ancestral inbreeding in the grapevine cultivar Chardonnay.</title>
        <authorList>
            <person name="Roach M.J."/>
            <person name="Johnson D.L."/>
            <person name="Bohlmann J."/>
            <person name="van Vuuren H.J."/>
            <person name="Jones S.J."/>
            <person name="Pretorius I.S."/>
            <person name="Schmidt S.A."/>
            <person name="Borneman A.R."/>
        </authorList>
    </citation>
    <scope>NUCLEOTIDE SEQUENCE [LARGE SCALE GENOMIC DNA]</scope>
    <source>
        <strain evidence="4">cv. Chardonnay</strain>
        <strain evidence="2">I10V1</strain>
        <tissue evidence="2">Leaf</tissue>
    </source>
</reference>
<dbReference type="EMBL" id="QGNW01000069">
    <property type="protein sequence ID" value="RVX02706.1"/>
    <property type="molecule type" value="Genomic_DNA"/>
</dbReference>
<organism evidence="2 4">
    <name type="scientific">Vitis vinifera</name>
    <name type="common">Grape</name>
    <dbReference type="NCBI Taxonomy" id="29760"/>
    <lineage>
        <taxon>Eukaryota</taxon>
        <taxon>Viridiplantae</taxon>
        <taxon>Streptophyta</taxon>
        <taxon>Embryophyta</taxon>
        <taxon>Tracheophyta</taxon>
        <taxon>Spermatophyta</taxon>
        <taxon>Magnoliopsida</taxon>
        <taxon>eudicotyledons</taxon>
        <taxon>Gunneridae</taxon>
        <taxon>Pentapetalae</taxon>
        <taxon>rosids</taxon>
        <taxon>Vitales</taxon>
        <taxon>Vitaceae</taxon>
        <taxon>Viteae</taxon>
        <taxon>Vitis</taxon>
    </lineage>
</organism>
<keyword evidence="1" id="KW-0472">Membrane</keyword>
<keyword evidence="1" id="KW-1133">Transmembrane helix</keyword>
<dbReference type="EMBL" id="QGNW01001412">
    <property type="protein sequence ID" value="RVW42189.1"/>
    <property type="molecule type" value="Genomic_DNA"/>
</dbReference>
<protein>
    <submittedName>
        <fullName evidence="2">Uncharacterized protein</fullName>
    </submittedName>
</protein>
<proteinExistence type="predicted"/>
<accession>A0A438E3C6</accession>
<feature type="transmembrane region" description="Helical" evidence="1">
    <location>
        <begin position="49"/>
        <end position="70"/>
    </location>
</feature>